<dbReference type="InterPro" id="IPR029058">
    <property type="entry name" value="AB_hydrolase_fold"/>
</dbReference>
<dbReference type="Proteomes" id="UP001564408">
    <property type="component" value="Unassembled WGS sequence"/>
</dbReference>
<dbReference type="InterPro" id="IPR000073">
    <property type="entry name" value="AB_hydrolase_1"/>
</dbReference>
<comment type="caution">
    <text evidence="2">The sequence shown here is derived from an EMBL/GenBank/DDBJ whole genome shotgun (WGS) entry which is preliminary data.</text>
</comment>
<reference evidence="2 3" key="1">
    <citation type="submission" date="2024-05" db="EMBL/GenBank/DDBJ databases">
        <title>Genome Sequence and Characterization of the New Strain Purple Sulfur Bacterium of Genus Thioalkalicoccus.</title>
        <authorList>
            <person name="Bryantseva I.A."/>
            <person name="Kyndt J.A."/>
            <person name="Imhoff J.F."/>
        </authorList>
    </citation>
    <scope>NUCLEOTIDE SEQUENCE [LARGE SCALE GENOMIC DNA]</scope>
    <source>
        <strain evidence="2 3">Um2</strain>
    </source>
</reference>
<keyword evidence="3" id="KW-1185">Reference proteome</keyword>
<dbReference type="PANTHER" id="PTHR43798">
    <property type="entry name" value="MONOACYLGLYCEROL LIPASE"/>
    <property type="match status" value="1"/>
</dbReference>
<gene>
    <name evidence="2" type="ORF">ABC977_09460</name>
</gene>
<evidence type="ECO:0000259" key="1">
    <source>
        <dbReference type="Pfam" id="PF00561"/>
    </source>
</evidence>
<organism evidence="2 3">
    <name type="scientific">Thioalkalicoccus limnaeus</name>
    <dbReference type="NCBI Taxonomy" id="120681"/>
    <lineage>
        <taxon>Bacteria</taxon>
        <taxon>Pseudomonadati</taxon>
        <taxon>Pseudomonadota</taxon>
        <taxon>Gammaproteobacteria</taxon>
        <taxon>Chromatiales</taxon>
        <taxon>Chromatiaceae</taxon>
        <taxon>Thioalkalicoccus</taxon>
    </lineage>
</organism>
<proteinExistence type="predicted"/>
<dbReference type="GO" id="GO:0016787">
    <property type="term" value="F:hydrolase activity"/>
    <property type="evidence" value="ECO:0007669"/>
    <property type="project" value="UniProtKB-KW"/>
</dbReference>
<sequence>MFDISPSSAAAARPRCLTWNHDGGPLVVDLWEPPTPTARPPVLLIHGWGAAGGYWRSTARDLSESRCVLVPDLPGTGRSQPVQRPQGLFEQSASLVRVLDELGLDRVALVGHSMGAAMALLVAERCPERVERLVLTSLCLFTSEAEKRLFRLISLGFSLSLGVRRLSFAKSRWFGNRLASRYFHRPPADPSVIDQIHRDFLALDAASAVACARGATDHAIDRAAALVRAPTLLIAGRQDDLMPIANVGYTARTIVGCQVQWVDRCGHLPMVERPGEYLGILRGFLDSPDITAS</sequence>
<feature type="domain" description="AB hydrolase-1" evidence="1">
    <location>
        <begin position="40"/>
        <end position="274"/>
    </location>
</feature>
<protein>
    <submittedName>
        <fullName evidence="2">Alpha/beta hydrolase</fullName>
    </submittedName>
</protein>
<dbReference type="PRINTS" id="PR00111">
    <property type="entry name" value="ABHYDROLASE"/>
</dbReference>
<dbReference type="Gene3D" id="3.40.50.1820">
    <property type="entry name" value="alpha/beta hydrolase"/>
    <property type="match status" value="1"/>
</dbReference>
<dbReference type="PANTHER" id="PTHR43798:SF33">
    <property type="entry name" value="HYDROLASE, PUTATIVE (AFU_ORTHOLOGUE AFUA_2G14860)-RELATED"/>
    <property type="match status" value="1"/>
</dbReference>
<evidence type="ECO:0000313" key="3">
    <source>
        <dbReference type="Proteomes" id="UP001564408"/>
    </source>
</evidence>
<accession>A0ABV4BDV8</accession>
<dbReference type="EMBL" id="JBDKXB010000010">
    <property type="protein sequence ID" value="MEY6432631.1"/>
    <property type="molecule type" value="Genomic_DNA"/>
</dbReference>
<name>A0ABV4BDV8_9GAMM</name>
<dbReference type="RefSeq" id="WP_369667016.1">
    <property type="nucleotide sequence ID" value="NZ_JBDKXB010000010.1"/>
</dbReference>
<dbReference type="SUPFAM" id="SSF53474">
    <property type="entry name" value="alpha/beta-Hydrolases"/>
    <property type="match status" value="1"/>
</dbReference>
<evidence type="ECO:0000313" key="2">
    <source>
        <dbReference type="EMBL" id="MEY6432631.1"/>
    </source>
</evidence>
<dbReference type="Pfam" id="PF00561">
    <property type="entry name" value="Abhydrolase_1"/>
    <property type="match status" value="1"/>
</dbReference>
<dbReference type="InterPro" id="IPR050266">
    <property type="entry name" value="AB_hydrolase_sf"/>
</dbReference>
<keyword evidence="2" id="KW-0378">Hydrolase</keyword>